<protein>
    <submittedName>
        <fullName evidence="2">Uncharacterized protein</fullName>
    </submittedName>
</protein>
<feature type="compositionally biased region" description="Polar residues" evidence="1">
    <location>
        <begin position="535"/>
        <end position="545"/>
    </location>
</feature>
<reference evidence="2" key="1">
    <citation type="submission" date="2020-11" db="EMBL/GenBank/DDBJ databases">
        <title>Adaptations for nitrogen fixation in a non-lichenized fungal sporocarp promotes dispersal by wood-feeding termites.</title>
        <authorList>
            <consortium name="DOE Joint Genome Institute"/>
            <person name="Koch R.A."/>
            <person name="Yoon G."/>
            <person name="Arayal U."/>
            <person name="Lail K."/>
            <person name="Amirebrahimi M."/>
            <person name="Labutti K."/>
            <person name="Lipzen A."/>
            <person name="Riley R."/>
            <person name="Barry K."/>
            <person name="Henrissat B."/>
            <person name="Grigoriev I.V."/>
            <person name="Herr J.R."/>
            <person name="Aime M.C."/>
        </authorList>
    </citation>
    <scope>NUCLEOTIDE SEQUENCE</scope>
    <source>
        <strain evidence="2">MCA 3950</strain>
    </source>
</reference>
<feature type="compositionally biased region" description="Basic and acidic residues" evidence="1">
    <location>
        <begin position="241"/>
        <end position="256"/>
    </location>
</feature>
<evidence type="ECO:0000313" key="3">
    <source>
        <dbReference type="Proteomes" id="UP000812287"/>
    </source>
</evidence>
<feature type="compositionally biased region" description="Basic and acidic residues" evidence="1">
    <location>
        <begin position="564"/>
        <end position="585"/>
    </location>
</feature>
<dbReference type="OrthoDB" id="3269353at2759"/>
<organism evidence="2 3">
    <name type="scientific">Guyanagaster necrorhizus</name>
    <dbReference type="NCBI Taxonomy" id="856835"/>
    <lineage>
        <taxon>Eukaryota</taxon>
        <taxon>Fungi</taxon>
        <taxon>Dikarya</taxon>
        <taxon>Basidiomycota</taxon>
        <taxon>Agaricomycotina</taxon>
        <taxon>Agaricomycetes</taxon>
        <taxon>Agaricomycetidae</taxon>
        <taxon>Agaricales</taxon>
        <taxon>Marasmiineae</taxon>
        <taxon>Physalacriaceae</taxon>
        <taxon>Guyanagaster</taxon>
    </lineage>
</organism>
<sequence>MSRLTASSFHQQPASFEFPARAPLSSPVTSSDPIVPSLMPSTISVAGMQNIHNIDSDSPILGLETPGARNRRVSSLAYHSSGIRESRERIPQRNFKSFVVVIPPPSLLQEHGQLGHTLSLGPRHRLSQGLLMPLFPTLYGQLTAIAREFNFPSTTGLCVYLHYSSDDITLTPRVSDETWGLLWNHLLDGTPPSQKLPIGGKIEFDIDLRQARWYSAWLFPSQREPVDIPISSVPSTAAAHLRHESRTTSVEDRHPDSPSPRQPTTLMPRHVPRNLSLVDRLDTMTIRSIAKPRSLLTPPANKASTSQMLSPIHQVEEPKSANENLETRVKSWRASASLEPTPLAAKGQTSLEPANMPNNLTLDDGLMPTREEELKLEDFSWSVSSQGPGDYEPGSPLSCPRLPSIHIANRMEGSVCLTPTDCTSFGPSDYTLSPLSTASLLLPSPDIALRMLEEVPLTPSTATSWGPPSVYPPSPTSDFHAPSLDIGERHSFSRPVTPSTATSWGPVSWPPSPMSPVRPLSIHIADRNGDVSRPDTPSTATSWDASLSFPPSPPTPSYVATTDVGRRSLDSSEEEARLDGGRDVPEASMNGPWRHVWPYTCTELLAAANAPWRHVWPYNSVSIETSAPWKYVWPYNNPVASDDRTSTEAPWRHVWPYNARSDGPWKHVWPYNKHVEEHAVTRRLATSVEFKCFLYPNLVIYPAVYPKIASYTEVEKAIASDSVVISMSPPAVYPIFDLYPAVYPHNLSKIYHDVTVVERSVVNHVKPDTGVYYPVFNLYPPIYHHSTPYSPTIHVHSHERLGIEFQAETTIALFSKGRHTGLEIHPLISVEDQQEDESRAMLSVRCASTYPVFNLCSCHSETTVIGTHALPDPALYPFFEIYPSMHEGSISDKPTISGSSAPHAITEPDTVAQSEEQPISVLLEPSYPVFSLYPPIYPNFVLYPTLPEDIADLHNVYYSSPEVVYPTFWLYPAVYPRFDLYPKIQVTKEVNDYQVEVASIVEYPHFNLYPAVYPYFDLYPAVGPILEEVEPRGNGAVKSGQSSPSFEIYPAVYPHFDLYPSFKLSIRPLPNFSGLITQEPKTMQRPVRSSKTHHQLHEEVFATRPCSRKDGITDRSTQSSANRSLDYRASLRLRSAVQVGPPPTPPPIRGLPVRPLPVPESDPHFLSKGPLSVNRALQSRPDIHISYDNSLAETSTHRRSVSDISSSASVPREAPHLPSVGEDHTVYLNRSSSAMLPTKQKSDYDNVVHPLSSRPVTKKRDSLVLQRVRALNSAEECGSLGPGRIFSVPRVNRHGFA</sequence>
<evidence type="ECO:0000313" key="2">
    <source>
        <dbReference type="EMBL" id="KAG7449172.1"/>
    </source>
</evidence>
<dbReference type="RefSeq" id="XP_043042672.1">
    <property type="nucleotide sequence ID" value="XM_043190328.1"/>
</dbReference>
<feature type="compositionally biased region" description="Polar residues" evidence="1">
    <location>
        <begin position="1114"/>
        <end position="1123"/>
    </location>
</feature>
<feature type="region of interest" description="Disordered" evidence="1">
    <location>
        <begin position="527"/>
        <end position="589"/>
    </location>
</feature>
<accession>A0A9P7VZ27</accession>
<gene>
    <name evidence="2" type="ORF">BT62DRAFT_992258</name>
</gene>
<dbReference type="GeneID" id="66112625"/>
<feature type="region of interest" description="Disordered" evidence="1">
    <location>
        <begin position="1190"/>
        <end position="1220"/>
    </location>
</feature>
<comment type="caution">
    <text evidence="2">The sequence shown here is derived from an EMBL/GenBank/DDBJ whole genome shotgun (WGS) entry which is preliminary data.</text>
</comment>
<dbReference type="Proteomes" id="UP000812287">
    <property type="component" value="Unassembled WGS sequence"/>
</dbReference>
<feature type="compositionally biased region" description="Basic and acidic residues" evidence="1">
    <location>
        <begin position="1095"/>
        <end position="1113"/>
    </location>
</feature>
<feature type="region of interest" description="Disordered" evidence="1">
    <location>
        <begin position="289"/>
        <end position="309"/>
    </location>
</feature>
<feature type="compositionally biased region" description="Polar residues" evidence="1">
    <location>
        <begin position="347"/>
        <end position="361"/>
    </location>
</feature>
<evidence type="ECO:0000256" key="1">
    <source>
        <dbReference type="SAM" id="MobiDB-lite"/>
    </source>
</evidence>
<dbReference type="EMBL" id="MU250528">
    <property type="protein sequence ID" value="KAG7449172.1"/>
    <property type="molecule type" value="Genomic_DNA"/>
</dbReference>
<feature type="region of interest" description="Disordered" evidence="1">
    <location>
        <begin position="234"/>
        <end position="268"/>
    </location>
</feature>
<feature type="compositionally biased region" description="Pro residues" evidence="1">
    <location>
        <begin position="1140"/>
        <end position="1156"/>
    </location>
</feature>
<name>A0A9P7VZ27_9AGAR</name>
<keyword evidence="3" id="KW-1185">Reference proteome</keyword>
<feature type="region of interest" description="Disordered" evidence="1">
    <location>
        <begin position="342"/>
        <end position="365"/>
    </location>
</feature>
<proteinExistence type="predicted"/>
<feature type="region of interest" description="Disordered" evidence="1">
    <location>
        <begin position="1080"/>
        <end position="1156"/>
    </location>
</feature>